<dbReference type="Pfam" id="PF00856">
    <property type="entry name" value="SET"/>
    <property type="match status" value="1"/>
</dbReference>
<evidence type="ECO:0000256" key="1">
    <source>
        <dbReference type="ARBA" id="ARBA00022679"/>
    </source>
</evidence>
<protein>
    <submittedName>
        <fullName evidence="4">SET domain-containing protein</fullName>
        <ecNumber evidence="4">2.1.1.-</ecNumber>
    </submittedName>
</protein>
<evidence type="ECO:0000313" key="5">
    <source>
        <dbReference type="Proteomes" id="UP001596106"/>
    </source>
</evidence>
<keyword evidence="5" id="KW-1185">Reference proteome</keyword>
<keyword evidence="2" id="KW-0949">S-adenosyl-L-methionine</keyword>
<dbReference type="GO" id="GO:0032259">
    <property type="term" value="P:methylation"/>
    <property type="evidence" value="ECO:0007669"/>
    <property type="project" value="UniProtKB-KW"/>
</dbReference>
<feature type="domain" description="Post-SET" evidence="3">
    <location>
        <begin position="119"/>
        <end position="135"/>
    </location>
</feature>
<gene>
    <name evidence="4" type="ORF">ACFPMF_04050</name>
</gene>
<name>A0ABW0I7T6_9BACT</name>
<accession>A0ABW0I7T6</accession>
<dbReference type="EC" id="2.1.1.-" evidence="4"/>
<reference evidence="5" key="1">
    <citation type="journal article" date="2019" name="Int. J. Syst. Evol. Microbiol.">
        <title>The Global Catalogue of Microorganisms (GCM) 10K type strain sequencing project: providing services to taxonomists for standard genome sequencing and annotation.</title>
        <authorList>
            <consortium name="The Broad Institute Genomics Platform"/>
            <consortium name="The Broad Institute Genome Sequencing Center for Infectious Disease"/>
            <person name="Wu L."/>
            <person name="Ma J."/>
        </authorList>
    </citation>
    <scope>NUCLEOTIDE SEQUENCE [LARGE SCALE GENOMIC DNA]</scope>
    <source>
        <strain evidence="5">CCUG 55250</strain>
    </source>
</reference>
<dbReference type="Proteomes" id="UP001596106">
    <property type="component" value="Unassembled WGS sequence"/>
</dbReference>
<dbReference type="Gene3D" id="2.170.270.10">
    <property type="entry name" value="SET domain"/>
    <property type="match status" value="1"/>
</dbReference>
<dbReference type="InterPro" id="IPR046341">
    <property type="entry name" value="SET_dom_sf"/>
</dbReference>
<dbReference type="RefSeq" id="WP_379841365.1">
    <property type="nucleotide sequence ID" value="NZ_JBHSMA010000001.1"/>
</dbReference>
<organism evidence="4 5">
    <name type="scientific">Larkinella bovis</name>
    <dbReference type="NCBI Taxonomy" id="683041"/>
    <lineage>
        <taxon>Bacteria</taxon>
        <taxon>Pseudomonadati</taxon>
        <taxon>Bacteroidota</taxon>
        <taxon>Cytophagia</taxon>
        <taxon>Cytophagales</taxon>
        <taxon>Spirosomataceae</taxon>
        <taxon>Larkinella</taxon>
    </lineage>
</organism>
<evidence type="ECO:0000259" key="3">
    <source>
        <dbReference type="PROSITE" id="PS50868"/>
    </source>
</evidence>
<dbReference type="InterPro" id="IPR001214">
    <property type="entry name" value="SET_dom"/>
</dbReference>
<dbReference type="SMART" id="SM00508">
    <property type="entry name" value="PostSET"/>
    <property type="match status" value="1"/>
</dbReference>
<evidence type="ECO:0000256" key="2">
    <source>
        <dbReference type="ARBA" id="ARBA00022691"/>
    </source>
</evidence>
<proteinExistence type="predicted"/>
<keyword evidence="1 4" id="KW-0808">Transferase</keyword>
<dbReference type="SUPFAM" id="SSF82199">
    <property type="entry name" value="SET domain"/>
    <property type="match status" value="1"/>
</dbReference>
<dbReference type="PROSITE" id="PS50868">
    <property type="entry name" value="POST_SET"/>
    <property type="match status" value="1"/>
</dbReference>
<comment type="caution">
    <text evidence="4">The sequence shown here is derived from an EMBL/GenBank/DDBJ whole genome shotgun (WGS) entry which is preliminary data.</text>
</comment>
<dbReference type="InterPro" id="IPR003616">
    <property type="entry name" value="Post-SET_dom"/>
</dbReference>
<sequence>MIHPDTYINVTPKGLGLFAKRRFERGAILWIADDIDAKIPLSDYLALDAIQQQKLNVYSYLDYQNRVIIPWDEGKYVNHSCAPNSTGILEFDNISIAYRTIEADEEIVEDYYGYFGHFESFDCRCGAPKCRGVISQVNSYQADLRLRLADIRPILLNQPQHLLGIKSAENDAFFQLLHQYAPAL</sequence>
<dbReference type="EMBL" id="JBHSMA010000001">
    <property type="protein sequence ID" value="MFC5408466.1"/>
    <property type="molecule type" value="Genomic_DNA"/>
</dbReference>
<evidence type="ECO:0000313" key="4">
    <source>
        <dbReference type="EMBL" id="MFC5408466.1"/>
    </source>
</evidence>
<dbReference type="GO" id="GO:0008168">
    <property type="term" value="F:methyltransferase activity"/>
    <property type="evidence" value="ECO:0007669"/>
    <property type="project" value="UniProtKB-KW"/>
</dbReference>
<keyword evidence="4" id="KW-0489">Methyltransferase</keyword>